<feature type="region of interest" description="Disordered" evidence="7">
    <location>
        <begin position="71"/>
        <end position="91"/>
    </location>
</feature>
<dbReference type="KEGG" id="vil:CFK37_07030"/>
<dbReference type="InterPro" id="IPR008168">
    <property type="entry name" value="Cyt_C_IC"/>
</dbReference>
<feature type="chain" id="PRO_5038400182" evidence="8">
    <location>
        <begin position="23"/>
        <end position="132"/>
    </location>
</feature>
<evidence type="ECO:0000313" key="11">
    <source>
        <dbReference type="Proteomes" id="UP000198312"/>
    </source>
</evidence>
<dbReference type="RefSeq" id="WP_089061189.1">
    <property type="nucleotide sequence ID" value="NZ_CP022315.1"/>
</dbReference>
<sequence>MLKNKKFLVALLFLAIIMVVSACGGGDDGGNDEGTDTGQSEDNGGGDTTASSGDAKAGAEVYQSNCMSCHGKEGAGGSAPSLQGNDVASDHDAVVKQVKNGGGGMPAFEGTLSKQEIADVSAYISEKVAGMK</sequence>
<dbReference type="AlphaFoldDB" id="A0A220U1E8"/>
<gene>
    <name evidence="10" type="ORF">CFK37_07030</name>
</gene>
<dbReference type="OrthoDB" id="9779283at2"/>
<dbReference type="InterPro" id="IPR036909">
    <property type="entry name" value="Cyt_c-like_dom_sf"/>
</dbReference>
<dbReference type="PROSITE" id="PS51257">
    <property type="entry name" value="PROKAR_LIPOPROTEIN"/>
    <property type="match status" value="1"/>
</dbReference>
<dbReference type="GO" id="GO:0009055">
    <property type="term" value="F:electron transfer activity"/>
    <property type="evidence" value="ECO:0007669"/>
    <property type="project" value="InterPro"/>
</dbReference>
<organism evidence="10 11">
    <name type="scientific">Virgibacillus phasianinus</name>
    <dbReference type="NCBI Taxonomy" id="2017483"/>
    <lineage>
        <taxon>Bacteria</taxon>
        <taxon>Bacillati</taxon>
        <taxon>Bacillota</taxon>
        <taxon>Bacilli</taxon>
        <taxon>Bacillales</taxon>
        <taxon>Bacillaceae</taxon>
        <taxon>Virgibacillus</taxon>
    </lineage>
</organism>
<keyword evidence="11" id="KW-1185">Reference proteome</keyword>
<keyword evidence="2 6" id="KW-0349">Heme</keyword>
<keyword evidence="5 6" id="KW-0408">Iron</keyword>
<dbReference type="Gene3D" id="1.10.760.10">
    <property type="entry name" value="Cytochrome c-like domain"/>
    <property type="match status" value="1"/>
</dbReference>
<proteinExistence type="predicted"/>
<feature type="domain" description="Cytochrome c" evidence="9">
    <location>
        <begin position="53"/>
        <end position="128"/>
    </location>
</feature>
<keyword evidence="1" id="KW-0813">Transport</keyword>
<dbReference type="InterPro" id="IPR009056">
    <property type="entry name" value="Cyt_c-like_dom"/>
</dbReference>
<evidence type="ECO:0000256" key="1">
    <source>
        <dbReference type="ARBA" id="ARBA00022448"/>
    </source>
</evidence>
<dbReference type="InterPro" id="IPR051811">
    <property type="entry name" value="Cytochrome_c550/c551-like"/>
</dbReference>
<dbReference type="PANTHER" id="PTHR37823">
    <property type="entry name" value="CYTOCHROME C-553-LIKE"/>
    <property type="match status" value="1"/>
</dbReference>
<dbReference type="PROSITE" id="PS51007">
    <property type="entry name" value="CYTC"/>
    <property type="match status" value="1"/>
</dbReference>
<keyword evidence="3 6" id="KW-0479">Metal-binding</keyword>
<evidence type="ECO:0000256" key="7">
    <source>
        <dbReference type="SAM" id="MobiDB-lite"/>
    </source>
</evidence>
<dbReference type="EMBL" id="CP022315">
    <property type="protein sequence ID" value="ASK61929.1"/>
    <property type="molecule type" value="Genomic_DNA"/>
</dbReference>
<evidence type="ECO:0000313" key="10">
    <source>
        <dbReference type="EMBL" id="ASK61929.1"/>
    </source>
</evidence>
<evidence type="ECO:0000256" key="8">
    <source>
        <dbReference type="SAM" id="SignalP"/>
    </source>
</evidence>
<name>A0A220U1E8_9BACI</name>
<dbReference type="Pfam" id="PF13442">
    <property type="entry name" value="Cytochrome_CBB3"/>
    <property type="match status" value="1"/>
</dbReference>
<dbReference type="Proteomes" id="UP000198312">
    <property type="component" value="Chromosome"/>
</dbReference>
<feature type="region of interest" description="Disordered" evidence="7">
    <location>
        <begin position="27"/>
        <end position="56"/>
    </location>
</feature>
<accession>A0A220U1E8</accession>
<dbReference type="PRINTS" id="PR00605">
    <property type="entry name" value="CYTCHROMECIC"/>
</dbReference>
<dbReference type="GO" id="GO:0005506">
    <property type="term" value="F:iron ion binding"/>
    <property type="evidence" value="ECO:0007669"/>
    <property type="project" value="InterPro"/>
</dbReference>
<evidence type="ECO:0000256" key="5">
    <source>
        <dbReference type="ARBA" id="ARBA00023004"/>
    </source>
</evidence>
<dbReference type="SUPFAM" id="SSF46626">
    <property type="entry name" value="Cytochrome c"/>
    <property type="match status" value="1"/>
</dbReference>
<keyword evidence="8" id="KW-0732">Signal</keyword>
<evidence type="ECO:0000259" key="9">
    <source>
        <dbReference type="PROSITE" id="PS51007"/>
    </source>
</evidence>
<evidence type="ECO:0000256" key="4">
    <source>
        <dbReference type="ARBA" id="ARBA00022982"/>
    </source>
</evidence>
<evidence type="ECO:0000256" key="2">
    <source>
        <dbReference type="ARBA" id="ARBA00022617"/>
    </source>
</evidence>
<evidence type="ECO:0000256" key="6">
    <source>
        <dbReference type="PROSITE-ProRule" id="PRU00433"/>
    </source>
</evidence>
<reference evidence="10 11" key="1">
    <citation type="submission" date="2017-07" db="EMBL/GenBank/DDBJ databases">
        <title>Virgibacillus sp. LM2416.</title>
        <authorList>
            <person name="Tak E.J."/>
            <person name="Bae J.-W."/>
        </authorList>
    </citation>
    <scope>NUCLEOTIDE SEQUENCE [LARGE SCALE GENOMIC DNA]</scope>
    <source>
        <strain evidence="10 11">LM2416</strain>
    </source>
</reference>
<protein>
    <submittedName>
        <fullName evidence="10">Cytochrome C551</fullName>
    </submittedName>
</protein>
<feature type="signal peptide" evidence="8">
    <location>
        <begin position="1"/>
        <end position="22"/>
    </location>
</feature>
<dbReference type="GO" id="GO:0020037">
    <property type="term" value="F:heme binding"/>
    <property type="evidence" value="ECO:0007669"/>
    <property type="project" value="InterPro"/>
</dbReference>
<evidence type="ECO:0000256" key="3">
    <source>
        <dbReference type="ARBA" id="ARBA00022723"/>
    </source>
</evidence>
<keyword evidence="4" id="KW-0249">Electron transport</keyword>